<evidence type="ECO:0000313" key="2">
    <source>
        <dbReference type="EMBL" id="BBH86769.1"/>
    </source>
</evidence>
<gene>
    <name evidence="2" type="ORF">KTC_15200</name>
</gene>
<feature type="compositionally biased region" description="Basic and acidic residues" evidence="1">
    <location>
        <begin position="1"/>
        <end position="14"/>
    </location>
</feature>
<dbReference type="EMBL" id="AP019376">
    <property type="protein sequence ID" value="BBH86769.1"/>
    <property type="molecule type" value="Genomic_DNA"/>
</dbReference>
<sequence length="75" mass="8519">MKHNETEKHTEKQQSEQTLLPVAQKQPINEQKDEETDMSRFIQIDIIIPGKGTEPGRTGYRAPRIAIFGQKAGTQ</sequence>
<reference evidence="2" key="1">
    <citation type="submission" date="2018-12" db="EMBL/GenBank/DDBJ databases">
        <title>Novel natural products biosynthetic potential of the class Ktedonobacteria.</title>
        <authorList>
            <person name="Zheng Y."/>
            <person name="Saitou A."/>
            <person name="Wang C.M."/>
            <person name="Toyoda A."/>
            <person name="Minakuchi Y."/>
            <person name="Sekiguchi Y."/>
            <person name="Ueda K."/>
            <person name="Takano H."/>
            <person name="Sakai Y."/>
            <person name="Yokota A."/>
            <person name="Yabe S."/>
        </authorList>
    </citation>
    <scope>NUCLEOTIDE SEQUENCE</scope>
    <source>
        <strain evidence="2">COM3</strain>
    </source>
</reference>
<evidence type="ECO:0000256" key="1">
    <source>
        <dbReference type="SAM" id="MobiDB-lite"/>
    </source>
</evidence>
<proteinExistence type="predicted"/>
<dbReference type="AlphaFoldDB" id="A0A455SIJ8"/>
<organism evidence="2">
    <name type="scientific">Thermosporothrix sp. COM3</name>
    <dbReference type="NCBI Taxonomy" id="2490863"/>
    <lineage>
        <taxon>Bacteria</taxon>
        <taxon>Bacillati</taxon>
        <taxon>Chloroflexota</taxon>
        <taxon>Ktedonobacteria</taxon>
        <taxon>Ktedonobacterales</taxon>
        <taxon>Thermosporotrichaceae</taxon>
        <taxon>Thermosporothrix</taxon>
    </lineage>
</organism>
<feature type="region of interest" description="Disordered" evidence="1">
    <location>
        <begin position="1"/>
        <end position="37"/>
    </location>
</feature>
<accession>A0A455SIJ8</accession>
<protein>
    <submittedName>
        <fullName evidence="2">Uncharacterized protein</fullName>
    </submittedName>
</protein>
<name>A0A455SIJ8_9CHLR</name>